<feature type="transmembrane region" description="Helical" evidence="1">
    <location>
        <begin position="80"/>
        <end position="100"/>
    </location>
</feature>
<keyword evidence="1" id="KW-0812">Transmembrane</keyword>
<dbReference type="Pfam" id="PF06197">
    <property type="entry name" value="DUF998"/>
    <property type="match status" value="1"/>
</dbReference>
<dbReference type="Proteomes" id="UP000652013">
    <property type="component" value="Unassembled WGS sequence"/>
</dbReference>
<feature type="transmembrane region" description="Helical" evidence="1">
    <location>
        <begin position="50"/>
        <end position="68"/>
    </location>
</feature>
<evidence type="ECO:0000256" key="1">
    <source>
        <dbReference type="SAM" id="Phobius"/>
    </source>
</evidence>
<dbReference type="InterPro" id="IPR009339">
    <property type="entry name" value="DUF998"/>
</dbReference>
<keyword evidence="2" id="KW-0732">Signal</keyword>
<evidence type="ECO:0000256" key="2">
    <source>
        <dbReference type="SAM" id="SignalP"/>
    </source>
</evidence>
<keyword evidence="1" id="KW-1133">Transmembrane helix</keyword>
<evidence type="ECO:0000313" key="4">
    <source>
        <dbReference type="Proteomes" id="UP000652013"/>
    </source>
</evidence>
<organism evidence="3 4">
    <name type="scientific">Spirilliplanes yamanashiensis</name>
    <dbReference type="NCBI Taxonomy" id="42233"/>
    <lineage>
        <taxon>Bacteria</taxon>
        <taxon>Bacillati</taxon>
        <taxon>Actinomycetota</taxon>
        <taxon>Actinomycetes</taxon>
        <taxon>Micromonosporales</taxon>
        <taxon>Micromonosporaceae</taxon>
        <taxon>Spirilliplanes</taxon>
    </lineage>
</organism>
<feature type="transmembrane region" description="Helical" evidence="1">
    <location>
        <begin position="148"/>
        <end position="165"/>
    </location>
</feature>
<protein>
    <recommendedName>
        <fullName evidence="5">DUF998 domain-containing protein</fullName>
    </recommendedName>
</protein>
<keyword evidence="1" id="KW-0472">Membrane</keyword>
<reference evidence="3" key="1">
    <citation type="submission" date="2021-01" db="EMBL/GenBank/DDBJ databases">
        <title>Whole genome shotgun sequence of Spirilliplanes yamanashiensis NBRC 15828.</title>
        <authorList>
            <person name="Komaki H."/>
            <person name="Tamura T."/>
        </authorList>
    </citation>
    <scope>NUCLEOTIDE SEQUENCE</scope>
    <source>
        <strain evidence="3">NBRC 15828</strain>
    </source>
</reference>
<evidence type="ECO:0008006" key="5">
    <source>
        <dbReference type="Google" id="ProtNLM"/>
    </source>
</evidence>
<dbReference type="AlphaFoldDB" id="A0A8J3Y7K0"/>
<dbReference type="EMBL" id="BOOY01000016">
    <property type="protein sequence ID" value="GIJ02887.1"/>
    <property type="molecule type" value="Genomic_DNA"/>
</dbReference>
<feature type="transmembrane region" description="Helical" evidence="1">
    <location>
        <begin position="120"/>
        <end position="143"/>
    </location>
</feature>
<gene>
    <name evidence="3" type="ORF">Sya03_22390</name>
</gene>
<name>A0A8J3Y7K0_9ACTN</name>
<accession>A0A8J3Y7K0</accession>
<comment type="caution">
    <text evidence="3">The sequence shown here is derived from an EMBL/GenBank/DDBJ whole genome shotgun (WGS) entry which is preliminary data.</text>
</comment>
<sequence>MTTTRNLLRCGVAAGPLFLTATLAQAATRDGYDLAKHPVSLLALGAHGWLQVATFVVTGLLYTACAVGMRRALRGGPAGLWGPLLVGALGAGLVVSGVFVTDAGAGFPAGAPAGAPEVSWHGALHGLGAAVAFGGMSVGCLVLARRLWPVWSVATAAAALTLSFWPDPAGAPLRLLAASAVLFAYVATVALRLLRAGNRPRPAGPAPVGAERAATGG</sequence>
<dbReference type="RefSeq" id="WP_203938174.1">
    <property type="nucleotide sequence ID" value="NZ_BAAAGJ010000005.1"/>
</dbReference>
<keyword evidence="4" id="KW-1185">Reference proteome</keyword>
<evidence type="ECO:0000313" key="3">
    <source>
        <dbReference type="EMBL" id="GIJ02887.1"/>
    </source>
</evidence>
<proteinExistence type="predicted"/>
<feature type="signal peptide" evidence="2">
    <location>
        <begin position="1"/>
        <end position="26"/>
    </location>
</feature>
<feature type="chain" id="PRO_5035147627" description="DUF998 domain-containing protein" evidence="2">
    <location>
        <begin position="27"/>
        <end position="217"/>
    </location>
</feature>
<feature type="transmembrane region" description="Helical" evidence="1">
    <location>
        <begin position="171"/>
        <end position="194"/>
    </location>
</feature>